<evidence type="ECO:0000259" key="6">
    <source>
        <dbReference type="PROSITE" id="PS51898"/>
    </source>
</evidence>
<name>A0A2T5VI51_9HYPH</name>
<dbReference type="PANTHER" id="PTHR30349">
    <property type="entry name" value="PHAGE INTEGRASE-RELATED"/>
    <property type="match status" value="1"/>
</dbReference>
<evidence type="ECO:0000256" key="5">
    <source>
        <dbReference type="PROSITE-ProRule" id="PRU01248"/>
    </source>
</evidence>
<dbReference type="PANTHER" id="PTHR30349:SF41">
    <property type="entry name" value="INTEGRASE_RECOMBINASE PROTEIN MJ0367-RELATED"/>
    <property type="match status" value="1"/>
</dbReference>
<comment type="caution">
    <text evidence="8">The sequence shown here is derived from an EMBL/GenBank/DDBJ whole genome shotgun (WGS) entry which is preliminary data.</text>
</comment>
<sequence length="453" mass="51465">MARSSSTDRRYLELHGGKWRVTISIPRDLQRKLGTKLKHPLNTDSLAVANRLKWPVIARLKERIELERGGGLHASHIKQALVMSDSRRSAVSDVELVASDAAIIELADQILGPVVDEGTNAVTGQVEPVYNKDREKRAVEFAKVALGHATPMDRHHQQYLDQLTVKPRTRADDERAMKYLKAWCELEGVSPVLQSFTRKTAVRFMDGLSGVAQGLSPVTLNKYLRRLSRYWQWLEMRNEVEDNIWRGLTIAEPKTAYDEAERSFTDDEVRRLLQGEATQHMHDLMRIAALTGARIDPIVCLRVCDCADGVFIFKPQKKEKKERACPIHPDLAAIIERRVEGKEPEDALFPEWPAPRKKGSMRERSFKASSQFTDYRRKMGVDEVVSGKRRSLVNFHSFRRWFITKAEQADQPESIIAAVVGHKRQGMTLGRYSAGPLVDQARRCVEAVNLPCP</sequence>
<dbReference type="GO" id="GO:0003677">
    <property type="term" value="F:DNA binding"/>
    <property type="evidence" value="ECO:0007669"/>
    <property type="project" value="UniProtKB-UniRule"/>
</dbReference>
<keyword evidence="4" id="KW-0233">DNA recombination</keyword>
<reference evidence="8 9" key="1">
    <citation type="submission" date="2018-04" db="EMBL/GenBank/DDBJ databases">
        <title>Genomic Encyclopedia of Archaeal and Bacterial Type Strains, Phase II (KMG-II): from individual species to whole genera.</title>
        <authorList>
            <person name="Goeker M."/>
        </authorList>
    </citation>
    <scope>NUCLEOTIDE SEQUENCE [LARGE SCALE GENOMIC DNA]</scope>
    <source>
        <strain evidence="8 9">DSM 23382</strain>
    </source>
</reference>
<dbReference type="PROSITE" id="PS51898">
    <property type="entry name" value="TYR_RECOMBINASE"/>
    <property type="match status" value="1"/>
</dbReference>
<dbReference type="InterPro" id="IPR002104">
    <property type="entry name" value="Integrase_catalytic"/>
</dbReference>
<accession>A0A2T5VI51</accession>
<dbReference type="InterPro" id="IPR044068">
    <property type="entry name" value="CB"/>
</dbReference>
<comment type="similarity">
    <text evidence="1">Belongs to the 'phage' integrase family.</text>
</comment>
<evidence type="ECO:0000256" key="3">
    <source>
        <dbReference type="ARBA" id="ARBA00023125"/>
    </source>
</evidence>
<keyword evidence="2" id="KW-0229">DNA integration</keyword>
<evidence type="ECO:0000256" key="4">
    <source>
        <dbReference type="ARBA" id="ARBA00023172"/>
    </source>
</evidence>
<dbReference type="InterPro" id="IPR011010">
    <property type="entry name" value="DNA_brk_join_enz"/>
</dbReference>
<organism evidence="8 9">
    <name type="scientific">Breoghania corrubedonensis</name>
    <dbReference type="NCBI Taxonomy" id="665038"/>
    <lineage>
        <taxon>Bacteria</taxon>
        <taxon>Pseudomonadati</taxon>
        <taxon>Pseudomonadota</taxon>
        <taxon>Alphaproteobacteria</taxon>
        <taxon>Hyphomicrobiales</taxon>
        <taxon>Stappiaceae</taxon>
        <taxon>Breoghania</taxon>
    </lineage>
</organism>
<dbReference type="OrthoDB" id="7222937at2"/>
<dbReference type="Pfam" id="PF20172">
    <property type="entry name" value="DUF6538"/>
    <property type="match status" value="1"/>
</dbReference>
<dbReference type="EMBL" id="QAYG01000001">
    <property type="protein sequence ID" value="PTW63437.1"/>
    <property type="molecule type" value="Genomic_DNA"/>
</dbReference>
<dbReference type="RefSeq" id="WP_107988867.1">
    <property type="nucleotide sequence ID" value="NZ_QAYG01000001.1"/>
</dbReference>
<feature type="domain" description="Tyr recombinase" evidence="6">
    <location>
        <begin position="259"/>
        <end position="446"/>
    </location>
</feature>
<dbReference type="InterPro" id="IPR010998">
    <property type="entry name" value="Integrase_recombinase_N"/>
</dbReference>
<dbReference type="SUPFAM" id="SSF56349">
    <property type="entry name" value="DNA breaking-rejoining enzymes"/>
    <property type="match status" value="1"/>
</dbReference>
<dbReference type="Gene3D" id="1.10.150.130">
    <property type="match status" value="1"/>
</dbReference>
<evidence type="ECO:0000313" key="8">
    <source>
        <dbReference type="EMBL" id="PTW63437.1"/>
    </source>
</evidence>
<evidence type="ECO:0000259" key="7">
    <source>
        <dbReference type="PROSITE" id="PS51900"/>
    </source>
</evidence>
<proteinExistence type="inferred from homology"/>
<evidence type="ECO:0000313" key="9">
    <source>
        <dbReference type="Proteomes" id="UP000244081"/>
    </source>
</evidence>
<dbReference type="GO" id="GO:0015074">
    <property type="term" value="P:DNA integration"/>
    <property type="evidence" value="ECO:0007669"/>
    <property type="project" value="UniProtKB-KW"/>
</dbReference>
<dbReference type="Pfam" id="PF00589">
    <property type="entry name" value="Phage_integrase"/>
    <property type="match status" value="1"/>
</dbReference>
<dbReference type="InterPro" id="IPR046668">
    <property type="entry name" value="DUF6538"/>
</dbReference>
<keyword evidence="9" id="KW-1185">Reference proteome</keyword>
<keyword evidence="3 5" id="KW-0238">DNA-binding</keyword>
<dbReference type="GO" id="GO:0006310">
    <property type="term" value="P:DNA recombination"/>
    <property type="evidence" value="ECO:0007669"/>
    <property type="project" value="UniProtKB-KW"/>
</dbReference>
<dbReference type="PROSITE" id="PS51900">
    <property type="entry name" value="CB"/>
    <property type="match status" value="1"/>
</dbReference>
<evidence type="ECO:0000256" key="1">
    <source>
        <dbReference type="ARBA" id="ARBA00008857"/>
    </source>
</evidence>
<dbReference type="InterPro" id="IPR050090">
    <property type="entry name" value="Tyrosine_recombinase_XerCD"/>
</dbReference>
<dbReference type="InterPro" id="IPR013762">
    <property type="entry name" value="Integrase-like_cat_sf"/>
</dbReference>
<dbReference type="AlphaFoldDB" id="A0A2T5VI51"/>
<evidence type="ECO:0000256" key="2">
    <source>
        <dbReference type="ARBA" id="ARBA00022908"/>
    </source>
</evidence>
<dbReference type="Proteomes" id="UP000244081">
    <property type="component" value="Unassembled WGS sequence"/>
</dbReference>
<dbReference type="Gene3D" id="1.10.443.10">
    <property type="entry name" value="Intergrase catalytic core"/>
    <property type="match status" value="1"/>
</dbReference>
<gene>
    <name evidence="8" type="ORF">C8N35_1011490</name>
</gene>
<feature type="domain" description="Core-binding (CB)" evidence="7">
    <location>
        <begin position="150"/>
        <end position="235"/>
    </location>
</feature>
<protein>
    <submittedName>
        <fullName evidence="8">Site-specific recombinase XerD</fullName>
    </submittedName>
</protein>